<keyword evidence="7" id="KW-1185">Reference proteome</keyword>
<keyword evidence="3 5" id="KW-1133">Transmembrane helix</keyword>
<keyword evidence="4 5" id="KW-0472">Membrane</keyword>
<dbReference type="SUPFAM" id="SSF161084">
    <property type="entry name" value="MAPEG domain-like"/>
    <property type="match status" value="1"/>
</dbReference>
<dbReference type="PANTHER" id="PTHR35371">
    <property type="entry name" value="INNER MEMBRANE PROTEIN"/>
    <property type="match status" value="1"/>
</dbReference>
<accession>A0A7W8AKN9</accession>
<dbReference type="GO" id="GO:0016020">
    <property type="term" value="C:membrane"/>
    <property type="evidence" value="ECO:0007669"/>
    <property type="project" value="UniProtKB-SubCell"/>
</dbReference>
<evidence type="ECO:0000256" key="5">
    <source>
        <dbReference type="SAM" id="Phobius"/>
    </source>
</evidence>
<feature type="transmembrane region" description="Helical" evidence="5">
    <location>
        <begin position="112"/>
        <end position="132"/>
    </location>
</feature>
<dbReference type="InterPro" id="IPR023352">
    <property type="entry name" value="MAPEG-like_dom_sf"/>
</dbReference>
<dbReference type="Pfam" id="PF01124">
    <property type="entry name" value="MAPEG"/>
    <property type="match status" value="1"/>
</dbReference>
<protein>
    <submittedName>
        <fullName evidence="6">Putative MAPEG superfamily protein</fullName>
    </submittedName>
</protein>
<reference evidence="6 7" key="1">
    <citation type="submission" date="2020-08" db="EMBL/GenBank/DDBJ databases">
        <title>Genomic Encyclopedia of Type Strains, Phase IV (KMG-IV): sequencing the most valuable type-strain genomes for metagenomic binning, comparative biology and taxonomic classification.</title>
        <authorList>
            <person name="Goeker M."/>
        </authorList>
    </citation>
    <scope>NUCLEOTIDE SEQUENCE [LARGE SCALE GENOMIC DNA]</scope>
    <source>
        <strain evidence="6 7">DSM 25620</strain>
    </source>
</reference>
<organism evidence="6 7">
    <name type="scientific">Pseudochrobactrum saccharolyticum</name>
    <dbReference type="NCBI Taxonomy" id="354352"/>
    <lineage>
        <taxon>Bacteria</taxon>
        <taxon>Pseudomonadati</taxon>
        <taxon>Pseudomonadota</taxon>
        <taxon>Alphaproteobacteria</taxon>
        <taxon>Hyphomicrobiales</taxon>
        <taxon>Brucellaceae</taxon>
        <taxon>Pseudochrobactrum</taxon>
    </lineage>
</organism>
<comment type="caution">
    <text evidence="6">The sequence shown here is derived from an EMBL/GenBank/DDBJ whole genome shotgun (WGS) entry which is preliminary data.</text>
</comment>
<feature type="transmembrane region" description="Helical" evidence="5">
    <location>
        <begin position="6"/>
        <end position="25"/>
    </location>
</feature>
<evidence type="ECO:0000313" key="6">
    <source>
        <dbReference type="EMBL" id="MBB5091000.1"/>
    </source>
</evidence>
<dbReference type="InterPro" id="IPR001129">
    <property type="entry name" value="Membr-assoc_MAPEG"/>
</dbReference>
<dbReference type="EMBL" id="JACHIL010000002">
    <property type="protein sequence ID" value="MBB5091000.1"/>
    <property type="molecule type" value="Genomic_DNA"/>
</dbReference>
<dbReference type="PANTHER" id="PTHR35371:SF1">
    <property type="entry name" value="BLR7753 PROTEIN"/>
    <property type="match status" value="1"/>
</dbReference>
<evidence type="ECO:0000256" key="4">
    <source>
        <dbReference type="ARBA" id="ARBA00023136"/>
    </source>
</evidence>
<name>A0A7W8AKN9_9HYPH</name>
<dbReference type="Gene3D" id="1.20.120.550">
    <property type="entry name" value="Membrane associated eicosanoid/glutathione metabolism-like domain"/>
    <property type="match status" value="1"/>
</dbReference>
<dbReference type="RefSeq" id="WP_151159137.1">
    <property type="nucleotide sequence ID" value="NZ_JACHIL010000002.1"/>
</dbReference>
<proteinExistence type="predicted"/>
<evidence type="ECO:0000256" key="1">
    <source>
        <dbReference type="ARBA" id="ARBA00004370"/>
    </source>
</evidence>
<dbReference type="Proteomes" id="UP000531231">
    <property type="component" value="Unassembled WGS sequence"/>
</dbReference>
<feature type="transmembrane region" description="Helical" evidence="5">
    <location>
        <begin position="83"/>
        <end position="105"/>
    </location>
</feature>
<feature type="transmembrane region" description="Helical" evidence="5">
    <location>
        <begin position="60"/>
        <end position="77"/>
    </location>
</feature>
<evidence type="ECO:0000313" key="7">
    <source>
        <dbReference type="Proteomes" id="UP000531231"/>
    </source>
</evidence>
<keyword evidence="2 5" id="KW-0812">Transmembrane</keyword>
<evidence type="ECO:0000256" key="3">
    <source>
        <dbReference type="ARBA" id="ARBA00022989"/>
    </source>
</evidence>
<gene>
    <name evidence="6" type="ORF">HNQ68_001524</name>
</gene>
<dbReference type="AlphaFoldDB" id="A0A7W8AKN9"/>
<evidence type="ECO:0000256" key="2">
    <source>
        <dbReference type="ARBA" id="ARBA00022692"/>
    </source>
</evidence>
<comment type="subcellular location">
    <subcellularLocation>
        <location evidence="1">Membrane</location>
    </subcellularLocation>
</comment>
<sequence length="133" mass="14381">MSTELNLAVVMLIVAIIQVLLPAFFRNGETGLDYNAGARDEAGPPVGIITARLQRAQRNLYETLPLFLAAVLIAHIAGRESGLTTAGAWIYVIGRIFYIPAYAFGIPYVRSLIWVVSLAGLGMIIFALTGLFV</sequence>